<dbReference type="KEGG" id="acae:HYG86_16805"/>
<dbReference type="GO" id="GO:0004190">
    <property type="term" value="F:aspartic-type endopeptidase activity"/>
    <property type="evidence" value="ECO:0007669"/>
    <property type="project" value="UniProtKB-KW"/>
</dbReference>
<comment type="function">
    <text evidence="1">Probable aspartic protease that is responsible for the proteolytic cleavage of the RNA polymerase sigma E factor (SigE/spoIIGB) to yield the active peptide in the mother cell during sporulation. Responds to a signal from the forespore that is triggered by the extracellular signal protein SpoIIR.</text>
</comment>
<protein>
    <recommendedName>
        <fullName evidence="1">Sporulation sigma-E factor-processing peptidase</fullName>
        <ecNumber evidence="1">3.4.23.-</ecNumber>
    </recommendedName>
    <alternativeName>
        <fullName evidence="1">Membrane-associated aspartic protease</fullName>
    </alternativeName>
    <alternativeName>
        <fullName evidence="1">Stage II sporulation protein GA</fullName>
    </alternativeName>
</protein>
<feature type="transmembrane region" description="Helical" evidence="3">
    <location>
        <begin position="124"/>
        <end position="145"/>
    </location>
</feature>
<dbReference type="AlphaFoldDB" id="A0A7G9WCA1"/>
<dbReference type="Proteomes" id="UP000516160">
    <property type="component" value="Chromosome"/>
</dbReference>
<keyword evidence="1 3" id="KW-0472">Membrane</keyword>
<proteinExistence type="inferred from homology"/>
<dbReference type="GO" id="GO:0030435">
    <property type="term" value="P:sporulation resulting in formation of a cellular spore"/>
    <property type="evidence" value="ECO:0007669"/>
    <property type="project" value="UniProtKB-KW"/>
</dbReference>
<comment type="subcellular location">
    <subcellularLocation>
        <location evidence="1">Cell membrane</location>
    </subcellularLocation>
</comment>
<keyword evidence="1" id="KW-0749">Sporulation</keyword>
<evidence type="ECO:0000313" key="4">
    <source>
        <dbReference type="EMBL" id="QNO16313.1"/>
    </source>
</evidence>
<evidence type="ECO:0000256" key="2">
    <source>
        <dbReference type="PIRSR" id="PIRSR018571-1"/>
    </source>
</evidence>
<keyword evidence="1" id="KW-0645">Protease</keyword>
<feature type="transmembrane region" description="Helical" evidence="3">
    <location>
        <begin position="6"/>
        <end position="25"/>
    </location>
</feature>
<organism evidence="4 5">
    <name type="scientific">Alkalicella caledoniensis</name>
    <dbReference type="NCBI Taxonomy" id="2731377"/>
    <lineage>
        <taxon>Bacteria</taxon>
        <taxon>Bacillati</taxon>
        <taxon>Bacillota</taxon>
        <taxon>Clostridia</taxon>
        <taxon>Eubacteriales</taxon>
        <taxon>Proteinivoracaceae</taxon>
        <taxon>Alkalicella</taxon>
    </lineage>
</organism>
<feature type="active site" evidence="2">
    <location>
        <position position="177"/>
    </location>
</feature>
<sequence length="287" mass="33170">MIMYLDLTFIVNFLLCYIILQLQDFIYPQKIPFTRKVIASIVGSSYSILLMLWPNIFNNLLIKTIFFLLIVYIVFGNNPLASIIKKGMSLLIVSFIGAGLLYWMMLERDGPLFILNPILDARKITVIIILFVGLVIFPPMVRIFIISVKSLFNNKNLYCDLEILMDKSVFSIKGFVDTGNSLYDPITKLPVVIARGKIFKNYLGEEWTKWFEQEEMWFIPTNSKQRVFFVPFRSMGGEEMLVAIKPKEVSLINKGKKTKVECLIALCLKEKRMHPEFDALIHPSIVF</sequence>
<accession>A0A7G9WCA1</accession>
<keyword evidence="1" id="KW-1003">Cell membrane</keyword>
<dbReference type="InterPro" id="IPR005081">
    <property type="entry name" value="SpoIIGA"/>
</dbReference>
<dbReference type="GO" id="GO:0006508">
    <property type="term" value="P:proteolysis"/>
    <property type="evidence" value="ECO:0007669"/>
    <property type="project" value="UniProtKB-KW"/>
</dbReference>
<feature type="transmembrane region" description="Helical" evidence="3">
    <location>
        <begin position="87"/>
        <end position="104"/>
    </location>
</feature>
<dbReference type="GO" id="GO:0030436">
    <property type="term" value="P:asexual sporulation"/>
    <property type="evidence" value="ECO:0007669"/>
    <property type="project" value="InterPro"/>
</dbReference>
<evidence type="ECO:0000256" key="3">
    <source>
        <dbReference type="SAM" id="Phobius"/>
    </source>
</evidence>
<keyword evidence="5" id="KW-1185">Reference proteome</keyword>
<dbReference type="EMBL" id="CP058559">
    <property type="protein sequence ID" value="QNO16313.1"/>
    <property type="molecule type" value="Genomic_DNA"/>
</dbReference>
<keyword evidence="3" id="KW-0812">Transmembrane</keyword>
<keyword evidence="1" id="KW-0378">Hydrolase</keyword>
<comment type="similarity">
    <text evidence="1">Belongs to the peptidase U4 family.</text>
</comment>
<dbReference type="GO" id="GO:0005886">
    <property type="term" value="C:plasma membrane"/>
    <property type="evidence" value="ECO:0007669"/>
    <property type="project" value="UniProtKB-SubCell"/>
</dbReference>
<keyword evidence="3" id="KW-1133">Transmembrane helix</keyword>
<dbReference type="Pfam" id="PF03419">
    <property type="entry name" value="Peptidase_U4"/>
    <property type="match status" value="1"/>
</dbReference>
<evidence type="ECO:0000256" key="1">
    <source>
        <dbReference type="PIRNR" id="PIRNR018571"/>
    </source>
</evidence>
<reference evidence="4 5" key="1">
    <citation type="submission" date="2020-07" db="EMBL/GenBank/DDBJ databases">
        <title>Alkalicella. sp. LB2 genome.</title>
        <authorList>
            <person name="Postec A."/>
            <person name="Quemeneur M."/>
        </authorList>
    </citation>
    <scope>NUCLEOTIDE SEQUENCE [LARGE SCALE GENOMIC DNA]</scope>
    <source>
        <strain evidence="4 5">LB2</strain>
    </source>
</reference>
<keyword evidence="1" id="KW-0064">Aspartyl protease</keyword>
<dbReference type="EC" id="3.4.23.-" evidence="1"/>
<gene>
    <name evidence="4" type="ORF">HYG86_16805</name>
</gene>
<evidence type="ECO:0000313" key="5">
    <source>
        <dbReference type="Proteomes" id="UP000516160"/>
    </source>
</evidence>
<feature type="transmembrane region" description="Helical" evidence="3">
    <location>
        <begin position="60"/>
        <end position="80"/>
    </location>
</feature>
<dbReference type="PIRSF" id="PIRSF018571">
    <property type="entry name" value="SpoIIGA"/>
    <property type="match status" value="1"/>
</dbReference>
<name>A0A7G9WCA1_ALKCA</name>